<name>A0A8J3ISZ1_9CHLR</name>
<accession>A0A8J3ISZ1</accession>
<keyword evidence="2" id="KW-1185">Reference proteome</keyword>
<comment type="caution">
    <text evidence="1">The sequence shown here is derived from an EMBL/GenBank/DDBJ whole genome shotgun (WGS) entry which is preliminary data.</text>
</comment>
<sequence>MVVSMRGIMEDGERAASLLRAGMEVTLKRSQGLSREVIMAVVVDAMVRGLGAEMCAPLFYYYWQNSRRMGIT</sequence>
<dbReference type="EMBL" id="BNJK01000001">
    <property type="protein sequence ID" value="GHO96360.1"/>
    <property type="molecule type" value="Genomic_DNA"/>
</dbReference>
<protein>
    <submittedName>
        <fullName evidence="1">Uncharacterized protein</fullName>
    </submittedName>
</protein>
<dbReference type="Proteomes" id="UP000597444">
    <property type="component" value="Unassembled WGS sequence"/>
</dbReference>
<organism evidence="1 2">
    <name type="scientific">Reticulibacter mediterranei</name>
    <dbReference type="NCBI Taxonomy" id="2778369"/>
    <lineage>
        <taxon>Bacteria</taxon>
        <taxon>Bacillati</taxon>
        <taxon>Chloroflexota</taxon>
        <taxon>Ktedonobacteria</taxon>
        <taxon>Ktedonobacterales</taxon>
        <taxon>Reticulibacteraceae</taxon>
        <taxon>Reticulibacter</taxon>
    </lineage>
</organism>
<gene>
    <name evidence="1" type="ORF">KSF_064080</name>
</gene>
<evidence type="ECO:0000313" key="1">
    <source>
        <dbReference type="EMBL" id="GHO96360.1"/>
    </source>
</evidence>
<evidence type="ECO:0000313" key="2">
    <source>
        <dbReference type="Proteomes" id="UP000597444"/>
    </source>
</evidence>
<reference evidence="1" key="1">
    <citation type="submission" date="2020-10" db="EMBL/GenBank/DDBJ databases">
        <title>Taxonomic study of unclassified bacteria belonging to the class Ktedonobacteria.</title>
        <authorList>
            <person name="Yabe S."/>
            <person name="Wang C.M."/>
            <person name="Zheng Y."/>
            <person name="Sakai Y."/>
            <person name="Cavaletti L."/>
            <person name="Monciardini P."/>
            <person name="Donadio S."/>
        </authorList>
    </citation>
    <scope>NUCLEOTIDE SEQUENCE</scope>
    <source>
        <strain evidence="1">ID150040</strain>
    </source>
</reference>
<proteinExistence type="predicted"/>
<dbReference type="AlphaFoldDB" id="A0A8J3ISZ1"/>